<evidence type="ECO:0000313" key="5">
    <source>
        <dbReference type="Proteomes" id="UP000694398"/>
    </source>
</evidence>
<dbReference type="GeneTree" id="ENSGT00550000074972"/>
<dbReference type="GO" id="GO:0017101">
    <property type="term" value="C:aminoacyl-tRNA synthetase multienzyme complex"/>
    <property type="evidence" value="ECO:0007669"/>
    <property type="project" value="TreeGrafter"/>
</dbReference>
<keyword evidence="1" id="KW-0648">Protein biosynthesis</keyword>
<feature type="domain" description="Glutamyl/glutaminyl-tRNA synthetase class Ib anti-codon binding" evidence="2">
    <location>
        <begin position="1"/>
        <end position="83"/>
    </location>
</feature>
<name>A0A8C2VGV3_CHILA</name>
<sequence length="153" mass="17208">NFPSAEPLDIQVPNFPADETKGFHQVPFASVVFIEKMDFKEEAEPGYKRLAWGQPVGLRHTGYVIELQHVVKGPSGSVESLQVICRRADAGEKPKAFIHWVSQPLTCEIRLYERLFQHKNPEDPAEVPGGFLSDLNPLVFNRTVTLKEDPGKL</sequence>
<dbReference type="Ensembl" id="ENSCLAT00000014626.1">
    <property type="protein sequence ID" value="ENSCLAP00000014468.1"/>
    <property type="gene ID" value="ENSCLAG00000009982.1"/>
</dbReference>
<evidence type="ECO:0000259" key="2">
    <source>
        <dbReference type="Pfam" id="PF03950"/>
    </source>
</evidence>
<dbReference type="InterPro" id="IPR020056">
    <property type="entry name" value="Rbsml_bL25/Gln-tRNA_synth_N"/>
</dbReference>
<dbReference type="FunFam" id="2.40.240.10:FF:000006">
    <property type="entry name" value="Putative glutamine--tRNA ligase"/>
    <property type="match status" value="1"/>
</dbReference>
<keyword evidence="5" id="KW-1185">Reference proteome</keyword>
<dbReference type="InterPro" id="IPR050132">
    <property type="entry name" value="Gln/Glu-tRNA_Ligase"/>
</dbReference>
<reference evidence="4" key="1">
    <citation type="submission" date="2025-08" db="UniProtKB">
        <authorList>
            <consortium name="Ensembl"/>
        </authorList>
    </citation>
    <scope>IDENTIFICATION</scope>
</reference>
<dbReference type="GO" id="GO:0006425">
    <property type="term" value="P:glutaminyl-tRNA aminoacylation"/>
    <property type="evidence" value="ECO:0007669"/>
    <property type="project" value="TreeGrafter"/>
</dbReference>
<dbReference type="PANTHER" id="PTHR43097">
    <property type="entry name" value="GLUTAMINE-TRNA LIGASE"/>
    <property type="match status" value="1"/>
</dbReference>
<organism evidence="4 5">
    <name type="scientific">Chinchilla lanigera</name>
    <name type="common">Long-tailed chinchilla</name>
    <name type="synonym">Chinchilla villidera</name>
    <dbReference type="NCBI Taxonomy" id="34839"/>
    <lineage>
        <taxon>Eukaryota</taxon>
        <taxon>Metazoa</taxon>
        <taxon>Chordata</taxon>
        <taxon>Craniata</taxon>
        <taxon>Vertebrata</taxon>
        <taxon>Euteleostomi</taxon>
        <taxon>Mammalia</taxon>
        <taxon>Eutheria</taxon>
        <taxon>Euarchontoglires</taxon>
        <taxon>Glires</taxon>
        <taxon>Rodentia</taxon>
        <taxon>Hystricomorpha</taxon>
        <taxon>Chinchillidae</taxon>
        <taxon>Chinchilla</taxon>
    </lineage>
</organism>
<evidence type="ECO:0000259" key="3">
    <source>
        <dbReference type="Pfam" id="PF20974"/>
    </source>
</evidence>
<evidence type="ECO:0000256" key="1">
    <source>
        <dbReference type="ARBA" id="ARBA00022917"/>
    </source>
</evidence>
<gene>
    <name evidence="4" type="primary">QARS1</name>
</gene>
<dbReference type="InterPro" id="IPR011035">
    <property type="entry name" value="Ribosomal_bL25/Gln-tRNA_synth"/>
</dbReference>
<dbReference type="Pfam" id="PF03950">
    <property type="entry name" value="tRNA-synt_1c_C"/>
    <property type="match status" value="1"/>
</dbReference>
<dbReference type="SUPFAM" id="SSF50715">
    <property type="entry name" value="Ribosomal protein L25-like"/>
    <property type="match status" value="1"/>
</dbReference>
<dbReference type="GO" id="GO:0004819">
    <property type="term" value="F:glutamine-tRNA ligase activity"/>
    <property type="evidence" value="ECO:0007669"/>
    <property type="project" value="TreeGrafter"/>
</dbReference>
<evidence type="ECO:0000313" key="4">
    <source>
        <dbReference type="Ensembl" id="ENSCLAP00000014468.1"/>
    </source>
</evidence>
<dbReference type="AlphaFoldDB" id="A0A8C2VGV3"/>
<accession>A0A8C2VGV3</accession>
<reference evidence="4" key="2">
    <citation type="submission" date="2025-09" db="UniProtKB">
        <authorList>
            <consortium name="Ensembl"/>
        </authorList>
    </citation>
    <scope>IDENTIFICATION</scope>
</reference>
<proteinExistence type="predicted"/>
<feature type="domain" description="tRNA synthetases class I (E and Q) anti-codon binding" evidence="3">
    <location>
        <begin position="97"/>
        <end position="137"/>
    </location>
</feature>
<dbReference type="Pfam" id="PF20974">
    <property type="entry name" value="tRNA-synt_1c_C2"/>
    <property type="match status" value="1"/>
</dbReference>
<protein>
    <submittedName>
        <fullName evidence="4">Glutaminyl-tRNA synthetase 1</fullName>
    </submittedName>
</protein>
<dbReference type="InterPro" id="IPR020059">
    <property type="entry name" value="Glu/Gln-tRNA-synth_Ib_codon-bd"/>
</dbReference>
<dbReference type="Proteomes" id="UP000694398">
    <property type="component" value="Unassembled WGS sequence"/>
</dbReference>
<dbReference type="PANTHER" id="PTHR43097:SF4">
    <property type="entry name" value="GLUTAMINE--TRNA LIGASE"/>
    <property type="match status" value="1"/>
</dbReference>
<dbReference type="InterPro" id="IPR049437">
    <property type="entry name" value="tRNA-synt_1c_C2"/>
</dbReference>
<dbReference type="GO" id="GO:0005829">
    <property type="term" value="C:cytosol"/>
    <property type="evidence" value="ECO:0007669"/>
    <property type="project" value="TreeGrafter"/>
</dbReference>
<dbReference type="Gene3D" id="2.40.240.10">
    <property type="entry name" value="Ribosomal Protein L25, Chain P"/>
    <property type="match status" value="2"/>
</dbReference>
<dbReference type="GO" id="GO:0005524">
    <property type="term" value="F:ATP binding"/>
    <property type="evidence" value="ECO:0007669"/>
    <property type="project" value="InterPro"/>
</dbReference>